<name>A0A9P4X5Y6_9HYPO</name>
<feature type="region of interest" description="Disordered" evidence="1">
    <location>
        <begin position="72"/>
        <end position="204"/>
    </location>
</feature>
<feature type="region of interest" description="Disordered" evidence="1">
    <location>
        <begin position="545"/>
        <end position="634"/>
    </location>
</feature>
<accession>A0A9P4X5Y6</accession>
<dbReference type="EMBL" id="QLNT01000025">
    <property type="protein sequence ID" value="KAF3058977.1"/>
    <property type="molecule type" value="Genomic_DNA"/>
</dbReference>
<comment type="caution">
    <text evidence="4">The sequence shown here is derived from an EMBL/GenBank/DDBJ whole genome shotgun (WGS) entry which is preliminary data.</text>
</comment>
<feature type="compositionally biased region" description="Polar residues" evidence="1">
    <location>
        <begin position="603"/>
        <end position="624"/>
    </location>
</feature>
<dbReference type="PROSITE" id="PS50174">
    <property type="entry name" value="G_PATCH"/>
    <property type="match status" value="1"/>
</dbReference>
<dbReference type="InterPro" id="IPR051189">
    <property type="entry name" value="Splicing_assoc_domain"/>
</dbReference>
<feature type="region of interest" description="Disordered" evidence="1">
    <location>
        <begin position="318"/>
        <end position="369"/>
    </location>
</feature>
<feature type="compositionally biased region" description="Acidic residues" evidence="1">
    <location>
        <begin position="325"/>
        <end position="340"/>
    </location>
</feature>
<feature type="compositionally biased region" description="Low complexity" evidence="1">
    <location>
        <begin position="551"/>
        <end position="565"/>
    </location>
</feature>
<dbReference type="InterPro" id="IPR001374">
    <property type="entry name" value="R3H_dom"/>
</dbReference>
<dbReference type="GO" id="GO:0003676">
    <property type="term" value="F:nucleic acid binding"/>
    <property type="evidence" value="ECO:0007669"/>
    <property type="project" value="UniProtKB-UniRule"/>
</dbReference>
<feature type="compositionally biased region" description="Basic and acidic residues" evidence="1">
    <location>
        <begin position="79"/>
        <end position="91"/>
    </location>
</feature>
<protein>
    <submittedName>
        <fullName evidence="4">Protein SQS1</fullName>
    </submittedName>
</protein>
<dbReference type="Pfam" id="PF01424">
    <property type="entry name" value="R3H"/>
    <property type="match status" value="1"/>
</dbReference>
<evidence type="ECO:0000259" key="2">
    <source>
        <dbReference type="PROSITE" id="PS50174"/>
    </source>
</evidence>
<dbReference type="InterPro" id="IPR000467">
    <property type="entry name" value="G_patch_dom"/>
</dbReference>
<dbReference type="PROSITE" id="PS51061">
    <property type="entry name" value="R3H"/>
    <property type="match status" value="1"/>
</dbReference>
<organism evidence="4 5">
    <name type="scientific">Trichoderma lentiforme</name>
    <dbReference type="NCBI Taxonomy" id="1567552"/>
    <lineage>
        <taxon>Eukaryota</taxon>
        <taxon>Fungi</taxon>
        <taxon>Dikarya</taxon>
        <taxon>Ascomycota</taxon>
        <taxon>Pezizomycotina</taxon>
        <taxon>Sordariomycetes</taxon>
        <taxon>Hypocreomycetidae</taxon>
        <taxon>Hypocreales</taxon>
        <taxon>Hypocreaceae</taxon>
        <taxon>Trichoderma</taxon>
    </lineage>
</organism>
<evidence type="ECO:0000259" key="3">
    <source>
        <dbReference type="PROSITE" id="PS51061"/>
    </source>
</evidence>
<feature type="domain" description="G-patch" evidence="2">
    <location>
        <begin position="589"/>
        <end position="634"/>
    </location>
</feature>
<dbReference type="InterPro" id="IPR036867">
    <property type="entry name" value="R3H_dom_sf"/>
</dbReference>
<feature type="compositionally biased region" description="Basic residues" evidence="1">
    <location>
        <begin position="1"/>
        <end position="12"/>
    </location>
</feature>
<evidence type="ECO:0000313" key="5">
    <source>
        <dbReference type="Proteomes" id="UP000801864"/>
    </source>
</evidence>
<feature type="compositionally biased region" description="Acidic residues" evidence="1">
    <location>
        <begin position="157"/>
        <end position="168"/>
    </location>
</feature>
<feature type="compositionally biased region" description="Basic residues" evidence="1">
    <location>
        <begin position="286"/>
        <end position="297"/>
    </location>
</feature>
<feature type="domain" description="R3H" evidence="3">
    <location>
        <begin position="459"/>
        <end position="530"/>
    </location>
</feature>
<dbReference type="SUPFAM" id="SSF82708">
    <property type="entry name" value="R3H domain"/>
    <property type="match status" value="1"/>
</dbReference>
<reference evidence="4 5" key="1">
    <citation type="submission" date="2018-06" db="EMBL/GenBank/DDBJ databases">
        <title>Genome analysis of cellulolytic fungus Trichoderma lentiforme CFAM-422.</title>
        <authorList>
            <person name="Steindorff A.S."/>
            <person name="Formighieri E.F."/>
            <person name="Midorikawa G.E.O."/>
            <person name="Tamietti M.S."/>
            <person name="Ramos E.Z."/>
            <person name="Silva A.S."/>
            <person name="Bon E.P.S."/>
            <person name="Mendes T.D."/>
            <person name="Damaso M.C.T."/>
            <person name="Favaro L.C.L."/>
        </authorList>
    </citation>
    <scope>NUCLEOTIDE SEQUENCE [LARGE SCALE GENOMIC DNA]</scope>
    <source>
        <strain evidence="4 5">CFAM-422</strain>
    </source>
</reference>
<dbReference type="Pfam" id="PF01585">
    <property type="entry name" value="G-patch"/>
    <property type="match status" value="1"/>
</dbReference>
<proteinExistence type="predicted"/>
<evidence type="ECO:0000313" key="4">
    <source>
        <dbReference type="EMBL" id="KAF3058977.1"/>
    </source>
</evidence>
<dbReference type="Gene3D" id="3.30.1370.50">
    <property type="entry name" value="R3H-like domain"/>
    <property type="match status" value="1"/>
</dbReference>
<dbReference type="Proteomes" id="UP000801864">
    <property type="component" value="Unassembled WGS sequence"/>
</dbReference>
<feature type="region of interest" description="Disordered" evidence="1">
    <location>
        <begin position="1"/>
        <end position="31"/>
    </location>
</feature>
<dbReference type="PANTHER" id="PTHR14195">
    <property type="entry name" value="G PATCH DOMAIN CONTAINING PROTEIN 2"/>
    <property type="match status" value="1"/>
</dbReference>
<feature type="region of interest" description="Disordered" evidence="1">
    <location>
        <begin position="264"/>
        <end position="305"/>
    </location>
</feature>
<keyword evidence="5" id="KW-1185">Reference proteome</keyword>
<dbReference type="AlphaFoldDB" id="A0A9P4X5Y6"/>
<gene>
    <name evidence="4" type="ORF">CFAM422_011781</name>
</gene>
<sequence length="634" mass="70598">MRGGRGRGRGGKQRSGWNQSPRQRGNFANYDVATPAQNVAFTLLDEARQSSHHDNSFWSSNTQLRKRPVTFVSSGTHDPLLDLQRETETAKDGPQSTATPEDSIVKETPPQQEAPVEAISETIDEEPSPVQTTHVEASTEEIIPEEITTEKTMPEEATSEEITPEEPIFDGTAPEEPILKEMIPTEIAPEQTVPEETAPEEAMVPHKATEEINVEPASQDDTSSDEVIVFKGRNAMKPKEQAPSITLTSMTTEIRAVEKQISVAVRGPQLRTTLEDDDSDDLLWPTKKRGKARSRRNREKDEEDAWIADYIANMRENGEMFEGMGIDDDSDSGSTDDDAEVPPSAPSGPENAKEVEVDSESDEIPDLEDIPDLDDLEEQAGFDFMDWERPSLRRKKGKGRRLQLLGDDIDSDLEEQLQSAFNNDRLKKAQRKKEREELRAMGLLGKKGQVDLRAKYSTGITMGQVAEEVKTFLLGSQETHVYHSTFKVLNLPPMDKRTRKMVHDLANKFDIKSKSIGAGEQRRPVLYRTKKTTYREAAFEQAVTRIKRQYSRPSQPSKQSRQKPSGRNDAGTSYRDGEVIGASAPELGSGNRGRNMLEKMGWSTGTPLGASDNQGILHPVSQTMKRTRAGLGQG</sequence>
<evidence type="ECO:0000256" key="1">
    <source>
        <dbReference type="SAM" id="MobiDB-lite"/>
    </source>
</evidence>
<dbReference type="SMART" id="SM00443">
    <property type="entry name" value="G_patch"/>
    <property type="match status" value="1"/>
</dbReference>
<dbReference type="SMART" id="SM00393">
    <property type="entry name" value="R3H"/>
    <property type="match status" value="1"/>
</dbReference>
<feature type="compositionally biased region" description="Acidic residues" evidence="1">
    <location>
        <begin position="357"/>
        <end position="369"/>
    </location>
</feature>